<sequence>MASIKSLLNIAQKSFLNEKFDDSLIKYGLILRDNPTLKEAKVGVFLSDLALDNEMEAKALFEYYQIIKDEKDDADVEIDEIIKDLYITQTKIQNLFLKPLQEQSEFENGIKYDDFLSHIKYRENFREALEDIICSTKVILTNRDEFRDFIIQLIENGFNDMATSYLDNTAYLFGNDQEILKLYELVGNSSESRVSK</sequence>
<organism evidence="1">
    <name type="scientific">hydrothermal vent metagenome</name>
    <dbReference type="NCBI Taxonomy" id="652676"/>
    <lineage>
        <taxon>unclassified sequences</taxon>
        <taxon>metagenomes</taxon>
        <taxon>ecological metagenomes</taxon>
    </lineage>
</organism>
<name>A0A1W1EIG7_9ZZZZ</name>
<reference evidence="1" key="1">
    <citation type="submission" date="2016-10" db="EMBL/GenBank/DDBJ databases">
        <authorList>
            <person name="de Groot N.N."/>
        </authorList>
    </citation>
    <scope>NUCLEOTIDE SEQUENCE</scope>
</reference>
<protein>
    <submittedName>
        <fullName evidence="1">Uncharacterized protein</fullName>
    </submittedName>
</protein>
<dbReference type="EMBL" id="FRYL01000014">
    <property type="protein sequence ID" value="SHO80630.1"/>
    <property type="molecule type" value="Genomic_DNA"/>
</dbReference>
<accession>A0A1W1EIG7</accession>
<evidence type="ECO:0000313" key="1">
    <source>
        <dbReference type="EMBL" id="SHO80630.1"/>
    </source>
</evidence>
<proteinExistence type="predicted"/>
<gene>
    <name evidence="1" type="ORF">MNB_SV-15-344</name>
</gene>
<dbReference type="AlphaFoldDB" id="A0A1W1EIG7"/>